<dbReference type="InterPro" id="IPR050248">
    <property type="entry name" value="Polysacc_deacetylase_ArnD"/>
</dbReference>
<evidence type="ECO:0000256" key="1">
    <source>
        <dbReference type="ARBA" id="ARBA00022723"/>
    </source>
</evidence>
<feature type="domain" description="NodB homology" evidence="4">
    <location>
        <begin position="119"/>
        <end position="299"/>
    </location>
</feature>
<dbReference type="Pfam" id="PF01522">
    <property type="entry name" value="Polysacc_deac_1"/>
    <property type="match status" value="1"/>
</dbReference>
<keyword evidence="1" id="KW-0479">Metal-binding</keyword>
<dbReference type="GO" id="GO:0005975">
    <property type="term" value="P:carbohydrate metabolic process"/>
    <property type="evidence" value="ECO:0007669"/>
    <property type="project" value="InterPro"/>
</dbReference>
<dbReference type="PANTHER" id="PTHR10587:SF133">
    <property type="entry name" value="CHITIN DEACETYLASE 1-RELATED"/>
    <property type="match status" value="1"/>
</dbReference>
<dbReference type="Proteomes" id="UP000319210">
    <property type="component" value="Unassembled WGS sequence"/>
</dbReference>
<dbReference type="GO" id="GO:0046872">
    <property type="term" value="F:metal ion binding"/>
    <property type="evidence" value="ECO:0007669"/>
    <property type="project" value="UniProtKB-KW"/>
</dbReference>
<gene>
    <name evidence="5" type="ORF">SCA03_30630</name>
</gene>
<evidence type="ECO:0000259" key="4">
    <source>
        <dbReference type="PROSITE" id="PS51677"/>
    </source>
</evidence>
<reference evidence="5 6" key="1">
    <citation type="submission" date="2019-06" db="EMBL/GenBank/DDBJ databases">
        <title>Whole genome shotgun sequence of Streptomyces cacaoi subsp. cacaoi NBRC 12748.</title>
        <authorList>
            <person name="Hosoyama A."/>
            <person name="Uohara A."/>
            <person name="Ohji S."/>
            <person name="Ichikawa N."/>
        </authorList>
    </citation>
    <scope>NUCLEOTIDE SEQUENCE [LARGE SCALE GENOMIC DNA]</scope>
    <source>
        <strain evidence="5 6">NBRC 12748</strain>
    </source>
</reference>
<dbReference type="AlphaFoldDB" id="A0A4Y3QZ91"/>
<evidence type="ECO:0000313" key="6">
    <source>
        <dbReference type="Proteomes" id="UP000319210"/>
    </source>
</evidence>
<protein>
    <recommendedName>
        <fullName evidence="4">NodB homology domain-containing protein</fullName>
    </recommendedName>
</protein>
<evidence type="ECO:0000256" key="2">
    <source>
        <dbReference type="ARBA" id="ARBA00022801"/>
    </source>
</evidence>
<proteinExistence type="predicted"/>
<keyword evidence="2" id="KW-0378">Hydrolase</keyword>
<organism evidence="5 6">
    <name type="scientific">Streptomyces cacaoi</name>
    <dbReference type="NCBI Taxonomy" id="1898"/>
    <lineage>
        <taxon>Bacteria</taxon>
        <taxon>Bacillati</taxon>
        <taxon>Actinomycetota</taxon>
        <taxon>Actinomycetes</taxon>
        <taxon>Kitasatosporales</taxon>
        <taxon>Streptomycetaceae</taxon>
        <taxon>Streptomyces</taxon>
    </lineage>
</organism>
<dbReference type="PANTHER" id="PTHR10587">
    <property type="entry name" value="GLYCOSYL TRANSFERASE-RELATED"/>
    <property type="match status" value="1"/>
</dbReference>
<feature type="compositionally biased region" description="Low complexity" evidence="3">
    <location>
        <begin position="40"/>
        <end position="66"/>
    </location>
</feature>
<comment type="caution">
    <text evidence="5">The sequence shown here is derived from an EMBL/GenBank/DDBJ whole genome shotgun (WGS) entry which is preliminary data.</text>
</comment>
<dbReference type="EMBL" id="BJMM01000013">
    <property type="protein sequence ID" value="GEB50512.1"/>
    <property type="molecule type" value="Genomic_DNA"/>
</dbReference>
<keyword evidence="6" id="KW-1185">Reference proteome</keyword>
<dbReference type="InterPro" id="IPR002509">
    <property type="entry name" value="NODB_dom"/>
</dbReference>
<dbReference type="CDD" id="cd10917">
    <property type="entry name" value="CE4_NodB_like_6s_7s"/>
    <property type="match status" value="1"/>
</dbReference>
<dbReference type="GO" id="GO:0016020">
    <property type="term" value="C:membrane"/>
    <property type="evidence" value="ECO:0007669"/>
    <property type="project" value="TreeGrafter"/>
</dbReference>
<dbReference type="OrthoDB" id="9763050at2"/>
<dbReference type="PROSITE" id="PS51677">
    <property type="entry name" value="NODB"/>
    <property type="match status" value="1"/>
</dbReference>
<evidence type="ECO:0000313" key="5">
    <source>
        <dbReference type="EMBL" id="GEB50512.1"/>
    </source>
</evidence>
<dbReference type="GO" id="GO:0016810">
    <property type="term" value="F:hydrolase activity, acting on carbon-nitrogen (but not peptide) bonds"/>
    <property type="evidence" value="ECO:0007669"/>
    <property type="project" value="InterPro"/>
</dbReference>
<name>A0A4Y3QZ91_STRCI</name>
<dbReference type="SUPFAM" id="SSF88713">
    <property type="entry name" value="Glycoside hydrolase/deacetylase"/>
    <property type="match status" value="1"/>
</dbReference>
<dbReference type="Gene3D" id="3.20.20.370">
    <property type="entry name" value="Glycoside hydrolase/deacetylase"/>
    <property type="match status" value="1"/>
</dbReference>
<feature type="region of interest" description="Disordered" evidence="3">
    <location>
        <begin position="33"/>
        <end position="101"/>
    </location>
</feature>
<sequence length="305" mass="32252">MQYDKCGLTRRRALLGGAVACLGAAGGWAWTQDSTGGASGAASSHRALGGASSSSGRLHGAAASGRLGRRPAHASAGRPYSYRTRPYTGVPRGTVGRSGARLPTSVRQGAHLRLGGEDKRIALTFDDGPHPVHTPAVLDVLRRHGVKATFFVVGQCAQEYPHLVKKIAADGHLVGNHSWSHPQLDKLSVQRVEEELGGTSRLLYRLLGAPPSLARAPYGAWDRASLRICARLGMEPVGWSVDTTDWSRPGAATIRSRVISGADAGAIVLSHDGGGNRSQSVQALEHYLPRLLEMGYVITPVRVGD</sequence>
<dbReference type="InterPro" id="IPR011330">
    <property type="entry name" value="Glyco_hydro/deAcase_b/a-brl"/>
</dbReference>
<accession>A0A4Y3QZ91</accession>
<evidence type="ECO:0000256" key="3">
    <source>
        <dbReference type="SAM" id="MobiDB-lite"/>
    </source>
</evidence>